<dbReference type="AlphaFoldDB" id="A0A8J4WT64"/>
<proteinExistence type="predicted"/>
<organism evidence="1 2">
    <name type="scientific">Clarias magur</name>
    <name type="common">Asian catfish</name>
    <name type="synonym">Macropteronotus magur</name>
    <dbReference type="NCBI Taxonomy" id="1594786"/>
    <lineage>
        <taxon>Eukaryota</taxon>
        <taxon>Metazoa</taxon>
        <taxon>Chordata</taxon>
        <taxon>Craniata</taxon>
        <taxon>Vertebrata</taxon>
        <taxon>Euteleostomi</taxon>
        <taxon>Actinopterygii</taxon>
        <taxon>Neopterygii</taxon>
        <taxon>Teleostei</taxon>
        <taxon>Ostariophysi</taxon>
        <taxon>Siluriformes</taxon>
        <taxon>Clariidae</taxon>
        <taxon>Clarias</taxon>
    </lineage>
</organism>
<accession>A0A8J4WT64</accession>
<sequence length="88" mass="9688">MRVLAPQQVKQCRRLLARMLVLSSAALQPSLKRPIQVQMRSGSLPMNSATVSPSRSSVCASRARAALLLRLSASRFERNETWGHVSAD</sequence>
<reference evidence="1" key="1">
    <citation type="submission" date="2020-07" db="EMBL/GenBank/DDBJ databases">
        <title>Clarias magur genome sequencing, assembly and annotation.</title>
        <authorList>
            <person name="Kushwaha B."/>
            <person name="Kumar R."/>
            <person name="Das P."/>
            <person name="Joshi C.G."/>
            <person name="Kumar D."/>
            <person name="Nagpure N.S."/>
            <person name="Pandey M."/>
            <person name="Agarwal S."/>
            <person name="Srivastava S."/>
            <person name="Singh M."/>
            <person name="Sahoo L."/>
            <person name="Jayasankar P."/>
            <person name="Meher P.K."/>
            <person name="Koringa P.G."/>
            <person name="Iquebal M.A."/>
            <person name="Das S.P."/>
            <person name="Bit A."/>
            <person name="Patnaik S."/>
            <person name="Patel N."/>
            <person name="Shah T.M."/>
            <person name="Hinsu A."/>
            <person name="Jena J.K."/>
        </authorList>
    </citation>
    <scope>NUCLEOTIDE SEQUENCE</scope>
    <source>
        <strain evidence="1">CIFAMagur01</strain>
        <tissue evidence="1">Testis</tissue>
    </source>
</reference>
<comment type="caution">
    <text evidence="1">The sequence shown here is derived from an EMBL/GenBank/DDBJ whole genome shotgun (WGS) entry which is preliminary data.</text>
</comment>
<protein>
    <submittedName>
        <fullName evidence="1">Uncharacterized protein</fullName>
    </submittedName>
</protein>
<keyword evidence="2" id="KW-1185">Reference proteome</keyword>
<dbReference type="Proteomes" id="UP000727407">
    <property type="component" value="Unassembled WGS sequence"/>
</dbReference>
<evidence type="ECO:0000313" key="2">
    <source>
        <dbReference type="Proteomes" id="UP000727407"/>
    </source>
</evidence>
<evidence type="ECO:0000313" key="1">
    <source>
        <dbReference type="EMBL" id="KAF5889952.1"/>
    </source>
</evidence>
<name>A0A8J4WT64_CLAMG</name>
<dbReference type="EMBL" id="QNUK01000745">
    <property type="protein sequence ID" value="KAF5889952.1"/>
    <property type="molecule type" value="Genomic_DNA"/>
</dbReference>
<gene>
    <name evidence="1" type="ORF">DAT39_020341</name>
</gene>